<dbReference type="PANTHER" id="PTHR43018">
    <property type="entry name" value="PHOSPHO-2-DEHYDRO-3-DEOXYHEPTONATE ALDOLASE"/>
    <property type="match status" value="1"/>
</dbReference>
<evidence type="ECO:0000313" key="4">
    <source>
        <dbReference type="EMBL" id="MBU2689701.1"/>
    </source>
</evidence>
<dbReference type="InterPro" id="IPR041071">
    <property type="entry name" value="DAHP_snth_FXD"/>
</dbReference>
<evidence type="ECO:0000259" key="3">
    <source>
        <dbReference type="Pfam" id="PF18152"/>
    </source>
</evidence>
<dbReference type="Gene3D" id="3.30.70.1140">
    <property type="entry name" value="Phospho-2-dehydro-3-deoxyheptonate aldolase, domain 1"/>
    <property type="match status" value="1"/>
</dbReference>
<sequence>MILRLVKSVTNEQIRLLENRIISLGLRADVSRGIERTLIGLVGDTSPIDPGLFTELEWVEEVIRVSRPYKRVSREQRPEGLTIRVGSITFGGPEVVIMAGPCSVEDRPSLLSLARRIQKAGAHALRGGAYKPRKSPYSFQGLGREGLLFLAEASRETGLPIISEATGLHHHRTPAGALEEATPVDAVIEMADILQVGMRNMKSYGLLEEIARRTGPLKMPVLLKRGESATLEEFLLAAEYLALHGNPLTLLCVRGIRTFENQQYQRYTSDIAAIPILKRESHLPVIFDPSHATGDHSLISPLSLAAVAAGADGLLIETHESPRQAISDGRQSITPDELTDLIVEVRRLSGVRTGRDQIPAL</sequence>
<dbReference type="InterPro" id="IPR006268">
    <property type="entry name" value="DAHP_syn_2"/>
</dbReference>
<dbReference type="Gene3D" id="3.20.20.70">
    <property type="entry name" value="Aldolase class I"/>
    <property type="match status" value="1"/>
</dbReference>
<gene>
    <name evidence="4" type="primary">aroF</name>
    <name evidence="4" type="ORF">KJ970_02160</name>
</gene>
<evidence type="ECO:0000256" key="1">
    <source>
        <dbReference type="ARBA" id="ARBA00022679"/>
    </source>
</evidence>
<dbReference type="EC" id="2.5.1.54" evidence="4"/>
<feature type="domain" description="DAHP synthetase I/KDSA" evidence="2">
    <location>
        <begin position="91"/>
        <end position="340"/>
    </location>
</feature>
<dbReference type="PANTHER" id="PTHR43018:SF1">
    <property type="entry name" value="PROTEIN AROA(G)"/>
    <property type="match status" value="1"/>
</dbReference>
<feature type="domain" description="DAHP synthase ferredoxin-like" evidence="3">
    <location>
        <begin position="1"/>
        <end position="66"/>
    </location>
</feature>
<dbReference type="InterPro" id="IPR052899">
    <property type="entry name" value="Class-I_DAHP_synthase"/>
</dbReference>
<proteinExistence type="predicted"/>
<dbReference type="AlphaFoldDB" id="A0A948RTH1"/>
<comment type="caution">
    <text evidence="4">The sequence shown here is derived from an EMBL/GenBank/DDBJ whole genome shotgun (WGS) entry which is preliminary data.</text>
</comment>
<dbReference type="NCBIfam" id="NF006421">
    <property type="entry name" value="PRK08673.1"/>
    <property type="match status" value="1"/>
</dbReference>
<dbReference type="SUPFAM" id="SSF51569">
    <property type="entry name" value="Aldolase"/>
    <property type="match status" value="1"/>
</dbReference>
<accession>A0A948RTH1</accession>
<dbReference type="NCBIfam" id="TIGR01361">
    <property type="entry name" value="DAHP_synth_Bsub"/>
    <property type="match status" value="1"/>
</dbReference>
<evidence type="ECO:0000313" key="5">
    <source>
        <dbReference type="Proteomes" id="UP000777784"/>
    </source>
</evidence>
<dbReference type="InterPro" id="IPR013785">
    <property type="entry name" value="Aldolase_TIM"/>
</dbReference>
<dbReference type="Proteomes" id="UP000777784">
    <property type="component" value="Unassembled WGS sequence"/>
</dbReference>
<protein>
    <submittedName>
        <fullName evidence="4">3-deoxy-7-phosphoheptulonate synthase</fullName>
        <ecNumber evidence="4">2.5.1.54</ecNumber>
    </submittedName>
</protein>
<reference evidence="4" key="1">
    <citation type="submission" date="2021-05" db="EMBL/GenBank/DDBJ databases">
        <title>Energy efficiency and biological interactions define the core microbiome of deep oligotrophic groundwater.</title>
        <authorList>
            <person name="Mehrshad M."/>
            <person name="Lopez-Fernandez M."/>
            <person name="Bell E."/>
            <person name="Bernier-Latmani R."/>
            <person name="Bertilsson S."/>
            <person name="Dopson M."/>
        </authorList>
    </citation>
    <scope>NUCLEOTIDE SEQUENCE</scope>
    <source>
        <strain evidence="4">Modern_marine.mb.64</strain>
    </source>
</reference>
<dbReference type="GO" id="GO:0016832">
    <property type="term" value="F:aldehyde-lyase activity"/>
    <property type="evidence" value="ECO:0007669"/>
    <property type="project" value="InterPro"/>
</dbReference>
<dbReference type="GO" id="GO:0003849">
    <property type="term" value="F:3-deoxy-7-phosphoheptulonate synthase activity"/>
    <property type="evidence" value="ECO:0007669"/>
    <property type="project" value="UniProtKB-EC"/>
</dbReference>
<dbReference type="EMBL" id="JAHJDP010000012">
    <property type="protein sequence ID" value="MBU2689701.1"/>
    <property type="molecule type" value="Genomic_DNA"/>
</dbReference>
<dbReference type="InterPro" id="IPR006218">
    <property type="entry name" value="DAHP1/KDSA"/>
</dbReference>
<keyword evidence="1 4" id="KW-0808">Transferase</keyword>
<dbReference type="Pfam" id="PF00793">
    <property type="entry name" value="DAHP_synth_1"/>
    <property type="match status" value="1"/>
</dbReference>
<organism evidence="4 5">
    <name type="scientific">Eiseniibacteriota bacterium</name>
    <dbReference type="NCBI Taxonomy" id="2212470"/>
    <lineage>
        <taxon>Bacteria</taxon>
        <taxon>Candidatus Eiseniibacteriota</taxon>
    </lineage>
</organism>
<dbReference type="GO" id="GO:0009073">
    <property type="term" value="P:aromatic amino acid family biosynthetic process"/>
    <property type="evidence" value="ECO:0007669"/>
    <property type="project" value="InterPro"/>
</dbReference>
<evidence type="ECO:0000259" key="2">
    <source>
        <dbReference type="Pfam" id="PF00793"/>
    </source>
</evidence>
<dbReference type="Pfam" id="PF18152">
    <property type="entry name" value="DAHP_snth_FXD"/>
    <property type="match status" value="1"/>
</dbReference>
<name>A0A948RTH1_UNCEI</name>